<dbReference type="AlphaFoldDB" id="A0AAV9I142"/>
<comment type="caution">
    <text evidence="1">The sequence shown here is derived from an EMBL/GenBank/DDBJ whole genome shotgun (WGS) entry which is preliminary data.</text>
</comment>
<evidence type="ECO:0000313" key="1">
    <source>
        <dbReference type="EMBL" id="KAK4465890.1"/>
    </source>
</evidence>
<organism evidence="1 2">
    <name type="scientific">Cladorrhinum samala</name>
    <dbReference type="NCBI Taxonomy" id="585594"/>
    <lineage>
        <taxon>Eukaryota</taxon>
        <taxon>Fungi</taxon>
        <taxon>Dikarya</taxon>
        <taxon>Ascomycota</taxon>
        <taxon>Pezizomycotina</taxon>
        <taxon>Sordariomycetes</taxon>
        <taxon>Sordariomycetidae</taxon>
        <taxon>Sordariales</taxon>
        <taxon>Podosporaceae</taxon>
        <taxon>Cladorrhinum</taxon>
    </lineage>
</organism>
<reference evidence="1" key="2">
    <citation type="submission" date="2023-06" db="EMBL/GenBank/DDBJ databases">
        <authorList>
            <consortium name="Lawrence Berkeley National Laboratory"/>
            <person name="Mondo S.J."/>
            <person name="Hensen N."/>
            <person name="Bonometti L."/>
            <person name="Westerberg I."/>
            <person name="Brannstrom I.O."/>
            <person name="Guillou S."/>
            <person name="Cros-Aarteil S."/>
            <person name="Calhoun S."/>
            <person name="Haridas S."/>
            <person name="Kuo A."/>
            <person name="Pangilinan J."/>
            <person name="Riley R."/>
            <person name="Labutti K."/>
            <person name="Andreopoulos B."/>
            <person name="Lipzen A."/>
            <person name="Chen C."/>
            <person name="Yanf M."/>
            <person name="Daum C."/>
            <person name="Ng V."/>
            <person name="Clum A."/>
            <person name="Steindorff A."/>
            <person name="Ohm R."/>
            <person name="Martin F."/>
            <person name="Silar P."/>
            <person name="Natvig D."/>
            <person name="Lalanne C."/>
            <person name="Gautier V."/>
            <person name="Ament-Velasquez S.L."/>
            <person name="Kruys A."/>
            <person name="Hutchinson M.I."/>
            <person name="Powell A.J."/>
            <person name="Barry K."/>
            <person name="Miller A.N."/>
            <person name="Grigoriev I.V."/>
            <person name="Debuchy R."/>
            <person name="Gladieux P."/>
            <person name="Thoren M.H."/>
            <person name="Johannesson H."/>
        </authorList>
    </citation>
    <scope>NUCLEOTIDE SEQUENCE</scope>
    <source>
        <strain evidence="1">PSN324</strain>
    </source>
</reference>
<reference evidence="1" key="1">
    <citation type="journal article" date="2023" name="Mol. Phylogenet. Evol.">
        <title>Genome-scale phylogeny and comparative genomics of the fungal order Sordariales.</title>
        <authorList>
            <person name="Hensen N."/>
            <person name="Bonometti L."/>
            <person name="Westerberg I."/>
            <person name="Brannstrom I.O."/>
            <person name="Guillou S."/>
            <person name="Cros-Aarteil S."/>
            <person name="Calhoun S."/>
            <person name="Haridas S."/>
            <person name="Kuo A."/>
            <person name="Mondo S."/>
            <person name="Pangilinan J."/>
            <person name="Riley R."/>
            <person name="LaButti K."/>
            <person name="Andreopoulos B."/>
            <person name="Lipzen A."/>
            <person name="Chen C."/>
            <person name="Yan M."/>
            <person name="Daum C."/>
            <person name="Ng V."/>
            <person name="Clum A."/>
            <person name="Steindorff A."/>
            <person name="Ohm R.A."/>
            <person name="Martin F."/>
            <person name="Silar P."/>
            <person name="Natvig D.O."/>
            <person name="Lalanne C."/>
            <person name="Gautier V."/>
            <person name="Ament-Velasquez S.L."/>
            <person name="Kruys A."/>
            <person name="Hutchinson M.I."/>
            <person name="Powell A.J."/>
            <person name="Barry K."/>
            <person name="Miller A.N."/>
            <person name="Grigoriev I.V."/>
            <person name="Debuchy R."/>
            <person name="Gladieux P."/>
            <person name="Hiltunen Thoren M."/>
            <person name="Johannesson H."/>
        </authorList>
    </citation>
    <scope>NUCLEOTIDE SEQUENCE</scope>
    <source>
        <strain evidence="1">PSN324</strain>
    </source>
</reference>
<evidence type="ECO:0000313" key="2">
    <source>
        <dbReference type="Proteomes" id="UP001321749"/>
    </source>
</evidence>
<dbReference type="Proteomes" id="UP001321749">
    <property type="component" value="Unassembled WGS sequence"/>
</dbReference>
<name>A0AAV9I142_9PEZI</name>
<dbReference type="InterPro" id="IPR036188">
    <property type="entry name" value="FAD/NAD-bd_sf"/>
</dbReference>
<sequence length="199" mass="20938">MATCCEDCSAAADLREELEKHPLPSIAAATIDSRVMTAQETTKQAQAVLIHDGAPPSHTGHLTGGMFSTRPTLEITSATACSSGAGGHCFDVGGVKAIVEEGGGIGEEEADAVVWCIGFADANGKHKAKEVLGFDDTFGFDIEGEIRGMWKRQARMDNYWCMGGSAQASLLSLQDGGAANQGRAGRQIAACLQRYSPRF</sequence>
<gene>
    <name evidence="1" type="ORF">QBC42DRAFT_293947</name>
</gene>
<evidence type="ECO:0008006" key="3">
    <source>
        <dbReference type="Google" id="ProtNLM"/>
    </source>
</evidence>
<keyword evidence="2" id="KW-1185">Reference proteome</keyword>
<dbReference type="Gene3D" id="3.50.50.60">
    <property type="entry name" value="FAD/NAD(P)-binding domain"/>
    <property type="match status" value="1"/>
</dbReference>
<dbReference type="EMBL" id="MU864936">
    <property type="protein sequence ID" value="KAK4465890.1"/>
    <property type="molecule type" value="Genomic_DNA"/>
</dbReference>
<proteinExistence type="predicted"/>
<protein>
    <recommendedName>
        <fullName evidence="3">FAD/NAD(P)-binding domain-containing protein</fullName>
    </recommendedName>
</protein>
<accession>A0AAV9I142</accession>